<dbReference type="EMBL" id="VDES01000002">
    <property type="protein sequence ID" value="MBA1374667.1"/>
    <property type="molecule type" value="Genomic_DNA"/>
</dbReference>
<organism evidence="2 3">
    <name type="scientific">Sphingomonas ursincola</name>
    <dbReference type="NCBI Taxonomy" id="56361"/>
    <lineage>
        <taxon>Bacteria</taxon>
        <taxon>Pseudomonadati</taxon>
        <taxon>Pseudomonadota</taxon>
        <taxon>Alphaproteobacteria</taxon>
        <taxon>Sphingomonadales</taxon>
        <taxon>Sphingomonadaceae</taxon>
        <taxon>Sphingomonas</taxon>
    </lineage>
</organism>
<dbReference type="InterPro" id="IPR000534">
    <property type="entry name" value="Semialdehyde_DH_NAD-bd"/>
</dbReference>
<accession>A0A7V8RDV0</accession>
<feature type="domain" description="Semialdehyde dehydrogenase NAD-binding" evidence="1">
    <location>
        <begin position="3"/>
        <end position="105"/>
    </location>
</feature>
<dbReference type="RefSeq" id="WP_181267398.1">
    <property type="nucleotide sequence ID" value="NZ_BAAAGB010000001.1"/>
</dbReference>
<reference evidence="2 3" key="1">
    <citation type="journal article" date="1994" name="Int. J. Syst. Bacteriol.">
        <title>Phylogenetic positions of novel aerobic, bacteriochlorophyll a-containing bacteria and description of Roseococcus thiosulfatophilus gen. nov., sp. nov., Erythromicrobium ramosum gen. nov., sp. nov., and Erythrobacter litoralis sp. nov.</title>
        <authorList>
            <person name="Yurkov V."/>
            <person name="Stackebrandt E."/>
            <person name="Holmes A."/>
            <person name="Fuerst J.A."/>
            <person name="Hugenholtz P."/>
            <person name="Golecki J."/>
            <person name="Gad'on N."/>
            <person name="Gorlenko V.M."/>
            <person name="Kompantseva E.I."/>
            <person name="Drews G."/>
        </authorList>
    </citation>
    <scope>NUCLEOTIDE SEQUENCE [LARGE SCALE GENOMIC DNA]</scope>
    <source>
        <strain evidence="2 3">KR-99</strain>
    </source>
</reference>
<dbReference type="GO" id="GO:0051287">
    <property type="term" value="F:NAD binding"/>
    <property type="evidence" value="ECO:0007669"/>
    <property type="project" value="InterPro"/>
</dbReference>
<dbReference type="PANTHER" id="PTHR14097">
    <property type="entry name" value="OXIDOREDUCTASE HTATIP2"/>
    <property type="match status" value="1"/>
</dbReference>
<dbReference type="Pfam" id="PF13460">
    <property type="entry name" value="NAD_binding_10"/>
    <property type="match status" value="1"/>
</dbReference>
<dbReference type="PANTHER" id="PTHR14097:SF7">
    <property type="entry name" value="OXIDOREDUCTASE HTATIP2"/>
    <property type="match status" value="1"/>
</dbReference>
<dbReference type="AlphaFoldDB" id="A0A7V8RDV0"/>
<comment type="caution">
    <text evidence="2">The sequence shown here is derived from an EMBL/GenBank/DDBJ whole genome shotgun (WGS) entry which is preliminary data.</text>
</comment>
<dbReference type="SUPFAM" id="SSF51735">
    <property type="entry name" value="NAD(P)-binding Rossmann-fold domains"/>
    <property type="match status" value="1"/>
</dbReference>
<evidence type="ECO:0000259" key="1">
    <source>
        <dbReference type="SMART" id="SM00859"/>
    </source>
</evidence>
<dbReference type="InterPro" id="IPR016040">
    <property type="entry name" value="NAD(P)-bd_dom"/>
</dbReference>
<name>A0A7V8RDV0_9SPHN</name>
<dbReference type="Proteomes" id="UP000589292">
    <property type="component" value="Unassembled WGS sequence"/>
</dbReference>
<dbReference type="Gene3D" id="3.40.50.720">
    <property type="entry name" value="NAD(P)-binding Rossmann-like Domain"/>
    <property type="match status" value="1"/>
</dbReference>
<proteinExistence type="predicted"/>
<gene>
    <name evidence="2" type="ORF">FG486_09965</name>
</gene>
<evidence type="ECO:0000313" key="3">
    <source>
        <dbReference type="Proteomes" id="UP000589292"/>
    </source>
</evidence>
<keyword evidence="3" id="KW-1185">Reference proteome</keyword>
<evidence type="ECO:0000313" key="2">
    <source>
        <dbReference type="EMBL" id="MBA1374667.1"/>
    </source>
</evidence>
<sequence>MSKILIAGATGLVGRIALARALDDPRVTQVVALTRRPLPSHPKLVNPLIDYELLPPDADWWRCDAVICALGTTRAKAGSAEAFCRVDHDYPLMVATHARAHGAKAFALVSAIGADAGSRLLYNRTKGEVEASIGALDYPSYTIVRPGLIGGQRDEFRPMERVSDAILTVLGPVLPRQWRISPAENIAAALIEAALAARPGRHVVSAAQLA</sequence>
<dbReference type="SMART" id="SM00859">
    <property type="entry name" value="Semialdhyde_dh"/>
    <property type="match status" value="1"/>
</dbReference>
<protein>
    <submittedName>
        <fullName evidence="2">NAD-dependent epimerase/dehydratase family protein</fullName>
    </submittedName>
</protein>
<dbReference type="InterPro" id="IPR036291">
    <property type="entry name" value="NAD(P)-bd_dom_sf"/>
</dbReference>
<dbReference type="GO" id="GO:0016620">
    <property type="term" value="F:oxidoreductase activity, acting on the aldehyde or oxo group of donors, NAD or NADP as acceptor"/>
    <property type="evidence" value="ECO:0007669"/>
    <property type="project" value="InterPro"/>
</dbReference>